<proteinExistence type="predicted"/>
<name>A0A0V1G1M2_TRIPS</name>
<accession>A0A0V1G1M2</accession>
<evidence type="ECO:0000313" key="1">
    <source>
        <dbReference type="EMBL" id="KRY92232.1"/>
    </source>
</evidence>
<comment type="caution">
    <text evidence="1">The sequence shown here is derived from an EMBL/GenBank/DDBJ whole genome shotgun (WGS) entry which is preliminary data.</text>
</comment>
<dbReference type="AlphaFoldDB" id="A0A0V1G1M2"/>
<dbReference type="EMBL" id="JYDT01000008">
    <property type="protein sequence ID" value="KRY92232.1"/>
    <property type="molecule type" value="Genomic_DNA"/>
</dbReference>
<sequence>MIKCHHINFTLYLHFKLQLSLCGDQFSSLSDRFLNSISRTRKYSNLQTLVRKIDLRLEDFSLGQHLQKELQLILLCSNGSVVILLPQTVVTEKKSLLYHLWVIRPSCQYTNQNYAI</sequence>
<reference evidence="1 2" key="1">
    <citation type="submission" date="2015-01" db="EMBL/GenBank/DDBJ databases">
        <title>Evolution of Trichinella species and genotypes.</title>
        <authorList>
            <person name="Korhonen P.K."/>
            <person name="Edoardo P."/>
            <person name="Giuseppe L.R."/>
            <person name="Gasser R.B."/>
        </authorList>
    </citation>
    <scope>NUCLEOTIDE SEQUENCE [LARGE SCALE GENOMIC DNA]</scope>
    <source>
        <strain evidence="1">ISS470</strain>
    </source>
</reference>
<keyword evidence="2" id="KW-1185">Reference proteome</keyword>
<evidence type="ECO:0000313" key="2">
    <source>
        <dbReference type="Proteomes" id="UP000054995"/>
    </source>
</evidence>
<protein>
    <submittedName>
        <fullName evidence="1">Uncharacterized protein</fullName>
    </submittedName>
</protein>
<gene>
    <name evidence="1" type="ORF">T4D_10454</name>
</gene>
<organism evidence="1 2">
    <name type="scientific">Trichinella pseudospiralis</name>
    <name type="common">Parasitic roundworm</name>
    <dbReference type="NCBI Taxonomy" id="6337"/>
    <lineage>
        <taxon>Eukaryota</taxon>
        <taxon>Metazoa</taxon>
        <taxon>Ecdysozoa</taxon>
        <taxon>Nematoda</taxon>
        <taxon>Enoplea</taxon>
        <taxon>Dorylaimia</taxon>
        <taxon>Trichinellida</taxon>
        <taxon>Trichinellidae</taxon>
        <taxon>Trichinella</taxon>
    </lineage>
</organism>
<dbReference type="Proteomes" id="UP000054995">
    <property type="component" value="Unassembled WGS sequence"/>
</dbReference>